<sequence length="198" mass="22750">MRSSYCTSRSMRPISVPRLTKSFVFMILFVIYDILAVFQVIGLFGTFYDSKLLKCIYTIFWGFFYVGFTYFATLMLGTWSEAKPILSRCSNFNFNLVNFWDDGIINQIQEKNHCCGIMSKYDWGHNSNYPLSCYSFESSTAAFPYEKPCAPFLIGIGHWLEVIFLGSLFLSSILSPLALIGMVFGRRERTYGEAIDDL</sequence>
<dbReference type="GO" id="GO:0016020">
    <property type="term" value="C:membrane"/>
    <property type="evidence" value="ECO:0007669"/>
    <property type="project" value="UniProtKB-SubCell"/>
</dbReference>
<evidence type="ECO:0000256" key="3">
    <source>
        <dbReference type="ARBA" id="ARBA00022989"/>
    </source>
</evidence>
<evidence type="ECO:0000256" key="1">
    <source>
        <dbReference type="ARBA" id="ARBA00004141"/>
    </source>
</evidence>
<evidence type="ECO:0008006" key="8">
    <source>
        <dbReference type="Google" id="ProtNLM"/>
    </source>
</evidence>
<keyword evidence="3 5" id="KW-1133">Transmembrane helix</keyword>
<evidence type="ECO:0000256" key="4">
    <source>
        <dbReference type="ARBA" id="ARBA00023136"/>
    </source>
</evidence>
<dbReference type="AlphaFoldDB" id="A0A0C2IU47"/>
<accession>A0A0C2IU47</accession>
<dbReference type="Gene3D" id="1.10.1450.10">
    <property type="entry name" value="Tetraspanin"/>
    <property type="match status" value="1"/>
</dbReference>
<evidence type="ECO:0000256" key="2">
    <source>
        <dbReference type="ARBA" id="ARBA00022692"/>
    </source>
</evidence>
<evidence type="ECO:0000313" key="7">
    <source>
        <dbReference type="Proteomes" id="UP000031668"/>
    </source>
</evidence>
<keyword evidence="2 5" id="KW-0812">Transmembrane</keyword>
<feature type="transmembrane region" description="Helical" evidence="5">
    <location>
        <begin position="23"/>
        <end position="48"/>
    </location>
</feature>
<dbReference type="EMBL" id="JWZT01002662">
    <property type="protein sequence ID" value="KII68939.1"/>
    <property type="molecule type" value="Genomic_DNA"/>
</dbReference>
<comment type="caution">
    <text evidence="6">The sequence shown here is derived from an EMBL/GenBank/DDBJ whole genome shotgun (WGS) entry which is preliminary data.</text>
</comment>
<name>A0A0C2IU47_THEKT</name>
<feature type="transmembrane region" description="Helical" evidence="5">
    <location>
        <begin position="162"/>
        <end position="184"/>
    </location>
</feature>
<protein>
    <recommendedName>
        <fullName evidence="8">Tetraspanin</fullName>
    </recommendedName>
</protein>
<organism evidence="6 7">
    <name type="scientific">Thelohanellus kitauei</name>
    <name type="common">Myxosporean</name>
    <dbReference type="NCBI Taxonomy" id="669202"/>
    <lineage>
        <taxon>Eukaryota</taxon>
        <taxon>Metazoa</taxon>
        <taxon>Cnidaria</taxon>
        <taxon>Myxozoa</taxon>
        <taxon>Myxosporea</taxon>
        <taxon>Bivalvulida</taxon>
        <taxon>Platysporina</taxon>
        <taxon>Myxobolidae</taxon>
        <taxon>Thelohanellus</taxon>
    </lineage>
</organism>
<proteinExistence type="predicted"/>
<feature type="transmembrane region" description="Helical" evidence="5">
    <location>
        <begin position="55"/>
        <end position="76"/>
    </location>
</feature>
<evidence type="ECO:0000313" key="6">
    <source>
        <dbReference type="EMBL" id="KII68939.1"/>
    </source>
</evidence>
<dbReference type="Pfam" id="PF00335">
    <property type="entry name" value="Tetraspanin"/>
    <property type="match status" value="1"/>
</dbReference>
<dbReference type="InterPro" id="IPR008952">
    <property type="entry name" value="Tetraspanin_EC2_sf"/>
</dbReference>
<dbReference type="SUPFAM" id="SSF48652">
    <property type="entry name" value="Tetraspanin"/>
    <property type="match status" value="1"/>
</dbReference>
<gene>
    <name evidence="6" type="ORF">RF11_13552</name>
</gene>
<keyword evidence="7" id="KW-1185">Reference proteome</keyword>
<comment type="subcellular location">
    <subcellularLocation>
        <location evidence="1">Membrane</location>
        <topology evidence="1">Multi-pass membrane protein</topology>
    </subcellularLocation>
</comment>
<reference evidence="6 7" key="1">
    <citation type="journal article" date="2014" name="Genome Biol. Evol.">
        <title>The genome of the myxosporean Thelohanellus kitauei shows adaptations to nutrient acquisition within its fish host.</title>
        <authorList>
            <person name="Yang Y."/>
            <person name="Xiong J."/>
            <person name="Zhou Z."/>
            <person name="Huo F."/>
            <person name="Miao W."/>
            <person name="Ran C."/>
            <person name="Liu Y."/>
            <person name="Zhang J."/>
            <person name="Feng J."/>
            <person name="Wang M."/>
            <person name="Wang M."/>
            <person name="Wang L."/>
            <person name="Yao B."/>
        </authorList>
    </citation>
    <scope>NUCLEOTIDE SEQUENCE [LARGE SCALE GENOMIC DNA]</scope>
    <source>
        <strain evidence="6">Wuqing</strain>
    </source>
</reference>
<dbReference type="InterPro" id="IPR018499">
    <property type="entry name" value="Tetraspanin/Peripherin"/>
</dbReference>
<evidence type="ECO:0000256" key="5">
    <source>
        <dbReference type="SAM" id="Phobius"/>
    </source>
</evidence>
<keyword evidence="4 5" id="KW-0472">Membrane</keyword>
<dbReference type="Proteomes" id="UP000031668">
    <property type="component" value="Unassembled WGS sequence"/>
</dbReference>